<keyword evidence="5" id="KW-1185">Reference proteome</keyword>
<dbReference type="Proteomes" id="UP000549616">
    <property type="component" value="Unassembled WGS sequence"/>
</dbReference>
<evidence type="ECO:0000259" key="3">
    <source>
        <dbReference type="Pfam" id="PF05532"/>
    </source>
</evidence>
<dbReference type="Pfam" id="PF05532">
    <property type="entry name" value="CsbD"/>
    <property type="match status" value="1"/>
</dbReference>
<evidence type="ECO:0000313" key="5">
    <source>
        <dbReference type="Proteomes" id="UP000549616"/>
    </source>
</evidence>
<dbReference type="Gene3D" id="1.10.1470.10">
    <property type="entry name" value="YjbJ"/>
    <property type="match status" value="1"/>
</dbReference>
<sequence length="62" mass="6257">MSLGDKIGTTAENLTGKAKEAAGAATGDERLRGEGKADQAKAGIKEAVRDAADTIKGALNKD</sequence>
<dbReference type="EMBL" id="JACCFK010000001">
    <property type="protein sequence ID" value="NYI91517.1"/>
    <property type="molecule type" value="Genomic_DNA"/>
</dbReference>
<evidence type="ECO:0000256" key="1">
    <source>
        <dbReference type="ARBA" id="ARBA00009129"/>
    </source>
</evidence>
<dbReference type="InterPro" id="IPR036629">
    <property type="entry name" value="YjbJ_sf"/>
</dbReference>
<name>A0A853B9W6_9PSEU</name>
<evidence type="ECO:0000256" key="2">
    <source>
        <dbReference type="SAM" id="MobiDB-lite"/>
    </source>
</evidence>
<feature type="compositionally biased region" description="Basic and acidic residues" evidence="2">
    <location>
        <begin position="27"/>
        <end position="43"/>
    </location>
</feature>
<dbReference type="SUPFAM" id="SSF69047">
    <property type="entry name" value="Hypothetical protein YjbJ"/>
    <property type="match status" value="1"/>
</dbReference>
<accession>A0A853B9W6</accession>
<evidence type="ECO:0000313" key="4">
    <source>
        <dbReference type="EMBL" id="NYI91517.1"/>
    </source>
</evidence>
<feature type="domain" description="CsbD-like" evidence="3">
    <location>
        <begin position="5"/>
        <end position="56"/>
    </location>
</feature>
<gene>
    <name evidence="4" type="ORF">HNR02_004840</name>
</gene>
<dbReference type="AlphaFoldDB" id="A0A853B9W6"/>
<proteinExistence type="inferred from homology"/>
<comment type="caution">
    <text evidence="4">The sequence shown here is derived from an EMBL/GenBank/DDBJ whole genome shotgun (WGS) entry which is preliminary data.</text>
</comment>
<dbReference type="RefSeq" id="WP_179775391.1">
    <property type="nucleotide sequence ID" value="NZ_JACCFK010000001.1"/>
</dbReference>
<reference evidence="4 5" key="1">
    <citation type="submission" date="2020-07" db="EMBL/GenBank/DDBJ databases">
        <title>Sequencing the genomes of 1000 actinobacteria strains.</title>
        <authorList>
            <person name="Klenk H.-P."/>
        </authorList>
    </citation>
    <scope>NUCLEOTIDE SEQUENCE [LARGE SCALE GENOMIC DNA]</scope>
    <source>
        <strain evidence="4 5">DSM 104006</strain>
    </source>
</reference>
<dbReference type="InterPro" id="IPR008462">
    <property type="entry name" value="CsbD"/>
</dbReference>
<comment type="similarity">
    <text evidence="1">Belongs to the UPF0337 (CsbD) family.</text>
</comment>
<protein>
    <submittedName>
        <fullName evidence="4">Uncharacterized protein YjbJ (UPF0337 family)</fullName>
    </submittedName>
</protein>
<feature type="region of interest" description="Disordered" evidence="2">
    <location>
        <begin position="1"/>
        <end position="43"/>
    </location>
</feature>
<organism evidence="4 5">
    <name type="scientific">Amycolatopsis endophytica</name>
    <dbReference type="NCBI Taxonomy" id="860233"/>
    <lineage>
        <taxon>Bacteria</taxon>
        <taxon>Bacillati</taxon>
        <taxon>Actinomycetota</taxon>
        <taxon>Actinomycetes</taxon>
        <taxon>Pseudonocardiales</taxon>
        <taxon>Pseudonocardiaceae</taxon>
        <taxon>Amycolatopsis</taxon>
    </lineage>
</organism>